<comment type="caution">
    <text evidence="2">The sequence shown here is derived from an EMBL/GenBank/DDBJ whole genome shotgun (WGS) entry which is preliminary data.</text>
</comment>
<evidence type="ECO:0000256" key="1">
    <source>
        <dbReference type="SAM" id="Phobius"/>
    </source>
</evidence>
<organism evidence="2">
    <name type="scientific">marine sediment metagenome</name>
    <dbReference type="NCBI Taxonomy" id="412755"/>
    <lineage>
        <taxon>unclassified sequences</taxon>
        <taxon>metagenomes</taxon>
        <taxon>ecological metagenomes</taxon>
    </lineage>
</organism>
<keyword evidence="1" id="KW-1133">Transmembrane helix</keyword>
<dbReference type="AlphaFoldDB" id="X1EW16"/>
<feature type="transmembrane region" description="Helical" evidence="1">
    <location>
        <begin position="7"/>
        <end position="25"/>
    </location>
</feature>
<proteinExistence type="predicted"/>
<evidence type="ECO:0000313" key="2">
    <source>
        <dbReference type="EMBL" id="GAH36772.1"/>
    </source>
</evidence>
<reference evidence="2" key="1">
    <citation type="journal article" date="2014" name="Front. Microbiol.">
        <title>High frequency of phylogenetically diverse reductive dehalogenase-homologous genes in deep subseafloor sedimentary metagenomes.</title>
        <authorList>
            <person name="Kawai M."/>
            <person name="Futagami T."/>
            <person name="Toyoda A."/>
            <person name="Takaki Y."/>
            <person name="Nishi S."/>
            <person name="Hori S."/>
            <person name="Arai W."/>
            <person name="Tsubouchi T."/>
            <person name="Morono Y."/>
            <person name="Uchiyama I."/>
            <person name="Ito T."/>
            <person name="Fujiyama A."/>
            <person name="Inagaki F."/>
            <person name="Takami H."/>
        </authorList>
    </citation>
    <scope>NUCLEOTIDE SEQUENCE</scope>
    <source>
        <strain evidence="2">Expedition CK06-06</strain>
    </source>
</reference>
<accession>X1EW16</accession>
<dbReference type="EMBL" id="BARU01009418">
    <property type="protein sequence ID" value="GAH36772.1"/>
    <property type="molecule type" value="Genomic_DNA"/>
</dbReference>
<keyword evidence="1" id="KW-0812">Transmembrane</keyword>
<sequence length="49" mass="4971">MKVSDLAIFMICLAIGISFASFMGIGGDQFSGIGFFGGIELAIAALVLG</sequence>
<gene>
    <name evidence="2" type="ORF">S03H2_18178</name>
</gene>
<protein>
    <submittedName>
        <fullName evidence="2">Uncharacterized protein</fullName>
    </submittedName>
</protein>
<keyword evidence="1" id="KW-0472">Membrane</keyword>
<feature type="transmembrane region" description="Helical" evidence="1">
    <location>
        <begin position="31"/>
        <end position="48"/>
    </location>
</feature>
<name>X1EW16_9ZZZZ</name>
<feature type="non-terminal residue" evidence="2">
    <location>
        <position position="49"/>
    </location>
</feature>